<protein>
    <submittedName>
        <fullName evidence="7">Auxiliary transport protein, membrane fusion protein (MFP) family protein</fullName>
    </submittedName>
</protein>
<dbReference type="Gene3D" id="2.40.30.170">
    <property type="match status" value="1"/>
</dbReference>
<gene>
    <name evidence="7" type="ORF">BACPLE_00349</name>
</gene>
<keyword evidence="5" id="KW-0175">Coiled coil</keyword>
<dbReference type="InterPro" id="IPR050739">
    <property type="entry name" value="MFP"/>
</dbReference>
<evidence type="ECO:0000256" key="5">
    <source>
        <dbReference type="SAM" id="Coils"/>
    </source>
</evidence>
<proteinExistence type="predicted"/>
<evidence type="ECO:0000259" key="6">
    <source>
        <dbReference type="Pfam" id="PF25917"/>
    </source>
</evidence>
<dbReference type="Gene3D" id="1.10.287.470">
    <property type="entry name" value="Helix hairpin bin"/>
    <property type="match status" value="1"/>
</dbReference>
<name>B5CUH8_PHOPM</name>
<evidence type="ECO:0000256" key="4">
    <source>
        <dbReference type="ARBA" id="ARBA00023136"/>
    </source>
</evidence>
<evidence type="ECO:0000313" key="8">
    <source>
        <dbReference type="Proteomes" id="UP000003452"/>
    </source>
</evidence>
<dbReference type="PANTHER" id="PTHR30386:SF26">
    <property type="entry name" value="TRANSPORT PROTEIN COMB"/>
    <property type="match status" value="1"/>
</dbReference>
<feature type="domain" description="Multidrug resistance protein MdtA-like barrel-sandwich hybrid" evidence="6">
    <location>
        <begin position="60"/>
        <end position="253"/>
    </location>
</feature>
<keyword evidence="4" id="KW-0472">Membrane</keyword>
<dbReference type="EMBL" id="ABQC02000003">
    <property type="protein sequence ID" value="EDY97153.1"/>
    <property type="molecule type" value="Genomic_DNA"/>
</dbReference>
<evidence type="ECO:0000313" key="7">
    <source>
        <dbReference type="EMBL" id="EDY97153.1"/>
    </source>
</evidence>
<dbReference type="GO" id="GO:0055085">
    <property type="term" value="P:transmembrane transport"/>
    <property type="evidence" value="ECO:0007669"/>
    <property type="project" value="InterPro"/>
</dbReference>
<comment type="subcellular location">
    <subcellularLocation>
        <location evidence="1">Membrane</location>
        <topology evidence="1">Single-pass membrane protein</topology>
    </subcellularLocation>
</comment>
<dbReference type="GO" id="GO:0016020">
    <property type="term" value="C:membrane"/>
    <property type="evidence" value="ECO:0007669"/>
    <property type="project" value="UniProtKB-SubCell"/>
</dbReference>
<dbReference type="Proteomes" id="UP000003452">
    <property type="component" value="Unassembled WGS sequence"/>
</dbReference>
<dbReference type="HOGENOM" id="CLU_018816_15_1_10"/>
<dbReference type="eggNOG" id="COG1566">
    <property type="taxonomic scope" value="Bacteria"/>
</dbReference>
<evidence type="ECO:0000256" key="1">
    <source>
        <dbReference type="ARBA" id="ARBA00004167"/>
    </source>
</evidence>
<keyword evidence="2" id="KW-0812">Transmembrane</keyword>
<dbReference type="PANTHER" id="PTHR30386">
    <property type="entry name" value="MEMBRANE FUSION SUBUNIT OF EMRAB-TOLC MULTIDRUG EFFLUX PUMP"/>
    <property type="match status" value="1"/>
</dbReference>
<reference evidence="7 8" key="2">
    <citation type="submission" date="2008-08" db="EMBL/GenBank/DDBJ databases">
        <authorList>
            <person name="Fulton L."/>
            <person name="Clifton S."/>
            <person name="Fulton B."/>
            <person name="Xu J."/>
            <person name="Minx P."/>
            <person name="Pepin K.H."/>
            <person name="Johnson M."/>
            <person name="Thiruvilangam P."/>
            <person name="Bhonagiri V."/>
            <person name="Nash W.E."/>
            <person name="Mardis E.R."/>
            <person name="Wilson R.K."/>
        </authorList>
    </citation>
    <scope>NUCLEOTIDE SEQUENCE [LARGE SCALE GENOMIC DNA]</scope>
    <source>
        <strain evidence="8">DSM 17135 / JCM 12973 / M2</strain>
    </source>
</reference>
<sequence length="354" mass="40412">MHIYTKTKKYMMRNKKRTISNFFILLVLVAGISWVCGKFIHLGNVEYTDNAQVKQHLTPVSTRVQGFIKKICFEEYQTVKKGDTLAIIEDTEYRLKVAQAEADYRNALAGKSAMHTTINTTQNNILVTDAAIDEQRIRLQNAQTDYKRYQELLKEEAVTPQQFDRVKTDYEATQARYEQLLRQKQSTLLQKQEQTQRLEQNESAIKLAEAALNLAKLNLSYTVILATTDGVTGRKNIHEGELVQPGQALVTLVDGTEKWVIANYKETQTTDMKRNQLVEVRVDAIPDVKFEGRIASISDATGASYSLIPQNNSAGNFVKVEQRIPVRIEFTENNRPEDLQRLRAGMNVECYVKQ</sequence>
<dbReference type="AlphaFoldDB" id="B5CUH8"/>
<dbReference type="InterPro" id="IPR058625">
    <property type="entry name" value="MdtA-like_BSH"/>
</dbReference>
<accession>B5CUH8</accession>
<evidence type="ECO:0000256" key="2">
    <source>
        <dbReference type="ARBA" id="ARBA00022692"/>
    </source>
</evidence>
<reference evidence="7 8" key="1">
    <citation type="submission" date="2008-08" db="EMBL/GenBank/DDBJ databases">
        <title>Draft genome sequence of Bacteroides plebeius (DSM 17135).</title>
        <authorList>
            <person name="Sudarsanam P."/>
            <person name="Ley R."/>
            <person name="Guruge J."/>
            <person name="Turnbaugh P.J."/>
            <person name="Mahowald M."/>
            <person name="Liep D."/>
            <person name="Gordon J."/>
        </authorList>
    </citation>
    <scope>NUCLEOTIDE SEQUENCE [LARGE SCALE GENOMIC DNA]</scope>
    <source>
        <strain evidence="8">DSM 17135 / JCM 12973 / M2</strain>
    </source>
</reference>
<organism evidence="7 8">
    <name type="scientific">Phocaeicola plebeius (strain DSM 17135 / JCM 12973 / CCUG 54634 / M2)</name>
    <name type="common">Bacteroides plebeius</name>
    <dbReference type="NCBI Taxonomy" id="484018"/>
    <lineage>
        <taxon>Bacteria</taxon>
        <taxon>Pseudomonadati</taxon>
        <taxon>Bacteroidota</taxon>
        <taxon>Bacteroidia</taxon>
        <taxon>Bacteroidales</taxon>
        <taxon>Bacteroidaceae</taxon>
        <taxon>Phocaeicola</taxon>
    </lineage>
</organism>
<evidence type="ECO:0000256" key="3">
    <source>
        <dbReference type="ARBA" id="ARBA00022989"/>
    </source>
</evidence>
<dbReference type="Pfam" id="PF25917">
    <property type="entry name" value="BSH_RND"/>
    <property type="match status" value="1"/>
</dbReference>
<feature type="coiled-coil region" evidence="5">
    <location>
        <begin position="132"/>
        <end position="218"/>
    </location>
</feature>
<dbReference type="SUPFAM" id="SSF111369">
    <property type="entry name" value="HlyD-like secretion proteins"/>
    <property type="match status" value="2"/>
</dbReference>
<comment type="caution">
    <text evidence="7">The sequence shown here is derived from an EMBL/GenBank/DDBJ whole genome shotgun (WGS) entry which is preliminary data.</text>
</comment>
<keyword evidence="3" id="KW-1133">Transmembrane helix</keyword>
<dbReference type="Gene3D" id="2.40.50.100">
    <property type="match status" value="1"/>
</dbReference>